<protein>
    <submittedName>
        <fullName evidence="2">Uncharacterized protein</fullName>
    </submittedName>
</protein>
<dbReference type="Proteomes" id="UP000241964">
    <property type="component" value="Unassembled WGS sequence"/>
</dbReference>
<keyword evidence="3" id="KW-1185">Reference proteome</keyword>
<evidence type="ECO:0000313" key="3">
    <source>
        <dbReference type="Proteomes" id="UP000241964"/>
    </source>
</evidence>
<feature type="chain" id="PRO_5015116948" evidence="1">
    <location>
        <begin position="24"/>
        <end position="141"/>
    </location>
</feature>
<dbReference type="AlphaFoldDB" id="A0A2P8GJ10"/>
<reference evidence="2 3" key="1">
    <citation type="submission" date="2018-03" db="EMBL/GenBank/DDBJ databases">
        <title>Genomic Encyclopedia of Archaeal and Bacterial Type Strains, Phase II (KMG-II): from individual species to whole genera.</title>
        <authorList>
            <person name="Goeker M."/>
        </authorList>
    </citation>
    <scope>NUCLEOTIDE SEQUENCE [LARGE SCALE GENOMIC DNA]</scope>
    <source>
        <strain evidence="2 3">DSM 29057</strain>
    </source>
</reference>
<proteinExistence type="predicted"/>
<name>A0A2P8GJ10_9BACT</name>
<gene>
    <name evidence="2" type="ORF">CLV60_101314</name>
</gene>
<dbReference type="RefSeq" id="WP_106593616.1">
    <property type="nucleotide sequence ID" value="NZ_PYAS01000001.1"/>
</dbReference>
<dbReference type="EMBL" id="PYAS01000001">
    <property type="protein sequence ID" value="PSL33945.1"/>
    <property type="molecule type" value="Genomic_DNA"/>
</dbReference>
<organism evidence="2 3">
    <name type="scientific">Dyadobacter jiangsuensis</name>
    <dbReference type="NCBI Taxonomy" id="1591085"/>
    <lineage>
        <taxon>Bacteria</taxon>
        <taxon>Pseudomonadati</taxon>
        <taxon>Bacteroidota</taxon>
        <taxon>Cytophagia</taxon>
        <taxon>Cytophagales</taxon>
        <taxon>Spirosomataceae</taxon>
        <taxon>Dyadobacter</taxon>
    </lineage>
</organism>
<dbReference type="OrthoDB" id="956582at2"/>
<sequence>MKKLCILLVSISFLMPTVGVCQIAQGLLVSAAEERPVKGDAGYFFALRQVPLSEKHYIFLADPLKRAVYVDGGKSIILSHTMTVRSAKGFDMYFSATDYNLILAVKEAKEIVEGTTGYRGTLSIRHGSEKHKLAVHGFQNR</sequence>
<evidence type="ECO:0000256" key="1">
    <source>
        <dbReference type="SAM" id="SignalP"/>
    </source>
</evidence>
<feature type="signal peptide" evidence="1">
    <location>
        <begin position="1"/>
        <end position="23"/>
    </location>
</feature>
<accession>A0A2P8GJ10</accession>
<comment type="caution">
    <text evidence="2">The sequence shown here is derived from an EMBL/GenBank/DDBJ whole genome shotgun (WGS) entry which is preliminary data.</text>
</comment>
<keyword evidence="1" id="KW-0732">Signal</keyword>
<evidence type="ECO:0000313" key="2">
    <source>
        <dbReference type="EMBL" id="PSL33945.1"/>
    </source>
</evidence>